<evidence type="ECO:0000256" key="1">
    <source>
        <dbReference type="ARBA" id="ARBA00005598"/>
    </source>
</evidence>
<dbReference type="EMBL" id="JQDR03013709">
    <property type="protein sequence ID" value="KAA0189238.1"/>
    <property type="molecule type" value="Genomic_DNA"/>
</dbReference>
<protein>
    <recommendedName>
        <fullName evidence="3">N-myc downstream regulated</fullName>
    </recommendedName>
</protein>
<name>A0A6A0GUR8_HYAAZ</name>
<evidence type="ECO:0000313" key="2">
    <source>
        <dbReference type="EMBL" id="KAA0189238.1"/>
    </source>
</evidence>
<dbReference type="Gene3D" id="3.40.50.1820">
    <property type="entry name" value="alpha/beta hydrolase"/>
    <property type="match status" value="1"/>
</dbReference>
<dbReference type="Pfam" id="PF03096">
    <property type="entry name" value="Ndr"/>
    <property type="match status" value="2"/>
</dbReference>
<reference evidence="2" key="2">
    <citation type="journal article" date="2018" name="Environ. Sci. Technol.">
        <title>The Toxicogenome of Hyalella azteca: A Model for Sediment Ecotoxicology and Evolutionary Toxicology.</title>
        <authorList>
            <person name="Poynton H.C."/>
            <person name="Hasenbein S."/>
            <person name="Benoit J.B."/>
            <person name="Sepulveda M.S."/>
            <person name="Poelchau M.F."/>
            <person name="Hughes D.S.T."/>
            <person name="Murali S.C."/>
            <person name="Chen S."/>
            <person name="Glastad K.M."/>
            <person name="Goodisman M.A.D."/>
            <person name="Werren J.H."/>
            <person name="Vineis J.H."/>
            <person name="Bowen J.L."/>
            <person name="Friedrich M."/>
            <person name="Jones J."/>
            <person name="Robertson H.M."/>
            <person name="Feyereisen R."/>
            <person name="Mechler-Hickson A."/>
            <person name="Mathers N."/>
            <person name="Lee C.E."/>
            <person name="Colbourne J.K."/>
            <person name="Biales A."/>
            <person name="Johnston J.S."/>
            <person name="Wellborn G.A."/>
            <person name="Rosendale A.J."/>
            <person name="Cridge A.G."/>
            <person name="Munoz-Torres M.C."/>
            <person name="Bain P.A."/>
            <person name="Manny A.R."/>
            <person name="Major K.M."/>
            <person name="Lambert F.N."/>
            <person name="Vulpe C.D."/>
            <person name="Tuck P."/>
            <person name="Blalock B.J."/>
            <person name="Lin Y.Y."/>
            <person name="Smith M.E."/>
            <person name="Ochoa-Acuna H."/>
            <person name="Chen M.M."/>
            <person name="Childers C.P."/>
            <person name="Qu J."/>
            <person name="Dugan S."/>
            <person name="Lee S.L."/>
            <person name="Chao H."/>
            <person name="Dinh H."/>
            <person name="Han Y."/>
            <person name="Doddapaneni H."/>
            <person name="Worley K.C."/>
            <person name="Muzny D.M."/>
            <person name="Gibbs R.A."/>
            <person name="Richards S."/>
        </authorList>
    </citation>
    <scope>NUCLEOTIDE SEQUENCE</scope>
    <source>
        <strain evidence="2">HAZT.00-mixed</strain>
        <tissue evidence="2">Whole organism</tissue>
    </source>
</reference>
<gene>
    <name evidence="2" type="ORF">HAZT_HAZT001642</name>
</gene>
<dbReference type="SUPFAM" id="SSF53474">
    <property type="entry name" value="alpha/beta-Hydrolases"/>
    <property type="match status" value="1"/>
</dbReference>
<dbReference type="Proteomes" id="UP000711488">
    <property type="component" value="Unassembled WGS sequence"/>
</dbReference>
<dbReference type="PANTHER" id="PTHR11034">
    <property type="entry name" value="N-MYC DOWNSTREAM REGULATED"/>
    <property type="match status" value="1"/>
</dbReference>
<reference evidence="2" key="3">
    <citation type="submission" date="2019-06" db="EMBL/GenBank/DDBJ databases">
        <authorList>
            <person name="Poynton C."/>
            <person name="Hasenbein S."/>
            <person name="Benoit J.B."/>
            <person name="Sepulveda M.S."/>
            <person name="Poelchau M.F."/>
            <person name="Murali S.C."/>
            <person name="Chen S."/>
            <person name="Glastad K.M."/>
            <person name="Werren J.H."/>
            <person name="Vineis J.H."/>
            <person name="Bowen J.L."/>
            <person name="Friedrich M."/>
            <person name="Jones J."/>
            <person name="Robertson H.M."/>
            <person name="Feyereisen R."/>
            <person name="Mechler-Hickson A."/>
            <person name="Mathers N."/>
            <person name="Lee C.E."/>
            <person name="Colbourne J.K."/>
            <person name="Biales A."/>
            <person name="Johnston J.S."/>
            <person name="Wellborn G.A."/>
            <person name="Rosendale A.J."/>
            <person name="Cridge A.G."/>
            <person name="Munoz-Torres M.C."/>
            <person name="Bain P.A."/>
            <person name="Manny A.R."/>
            <person name="Major K.M."/>
            <person name="Lambert F.N."/>
            <person name="Vulpe C.D."/>
            <person name="Tuck P."/>
            <person name="Blalock B.J."/>
            <person name="Lin Y.-Y."/>
            <person name="Smith M.E."/>
            <person name="Ochoa-Acuna H."/>
            <person name="Chen M.-J.M."/>
            <person name="Childers C.P."/>
            <person name="Qu J."/>
            <person name="Dugan S."/>
            <person name="Lee S.L."/>
            <person name="Chao H."/>
            <person name="Dinh H."/>
            <person name="Han Y."/>
            <person name="Doddapaneni H."/>
            <person name="Worley K.C."/>
            <person name="Muzny D.M."/>
            <person name="Gibbs R.A."/>
            <person name="Richards S."/>
        </authorList>
    </citation>
    <scope>NUCLEOTIDE SEQUENCE</scope>
    <source>
        <strain evidence="2">HAZT.00-mixed</strain>
        <tissue evidence="2">Whole organism</tissue>
    </source>
</reference>
<comment type="caution">
    <text evidence="2">The sequence shown here is derived from an EMBL/GenBank/DDBJ whole genome shotgun (WGS) entry which is preliminary data.</text>
</comment>
<reference evidence="2" key="1">
    <citation type="submission" date="2014-08" db="EMBL/GenBank/DDBJ databases">
        <authorList>
            <person name="Murali S."/>
            <person name="Richards S."/>
            <person name="Bandaranaike D."/>
            <person name="Bellair M."/>
            <person name="Blankenburg K."/>
            <person name="Chao H."/>
            <person name="Dinh H."/>
            <person name="Doddapaneni H."/>
            <person name="Dugan-Rocha S."/>
            <person name="Elkadiri S."/>
            <person name="Gnanaolivu R."/>
            <person name="Hughes D."/>
            <person name="Lee S."/>
            <person name="Li M."/>
            <person name="Ming W."/>
            <person name="Munidasa M."/>
            <person name="Muniz J."/>
            <person name="Nguyen L."/>
            <person name="Osuji N."/>
            <person name="Pu L.-L."/>
            <person name="Puazo M."/>
            <person name="Skinner E."/>
            <person name="Qu C."/>
            <person name="Quiroz J."/>
            <person name="Raj R."/>
            <person name="Weissenberger G."/>
            <person name="Xin Y."/>
            <person name="Zou X."/>
            <person name="Han Y."/>
            <person name="Worley K."/>
            <person name="Muzny D."/>
            <person name="Gibbs R."/>
        </authorList>
    </citation>
    <scope>NUCLEOTIDE SEQUENCE</scope>
    <source>
        <strain evidence="2">HAZT.00-mixed</strain>
        <tissue evidence="2">Whole organism</tissue>
    </source>
</reference>
<organism evidence="2">
    <name type="scientific">Hyalella azteca</name>
    <name type="common">Amphipod</name>
    <dbReference type="NCBI Taxonomy" id="294128"/>
    <lineage>
        <taxon>Eukaryota</taxon>
        <taxon>Metazoa</taxon>
        <taxon>Ecdysozoa</taxon>
        <taxon>Arthropoda</taxon>
        <taxon>Crustacea</taxon>
        <taxon>Multicrustacea</taxon>
        <taxon>Malacostraca</taxon>
        <taxon>Eumalacostraca</taxon>
        <taxon>Peracarida</taxon>
        <taxon>Amphipoda</taxon>
        <taxon>Senticaudata</taxon>
        <taxon>Talitrida</taxon>
        <taxon>Talitroidea</taxon>
        <taxon>Hyalellidae</taxon>
        <taxon>Hyalella</taxon>
    </lineage>
</organism>
<accession>A0A6A0GUR8</accession>
<dbReference type="AlphaFoldDB" id="A0A6A0GUR8"/>
<sequence>MWASLLQGDLTKIDQRAVFLTVHDLGCNHNAWVQFLEHPVMKETRERSIFIHVVVPGQDDNAEDLPSEMTFPTMQQISEDLPGVLDKLEVKLVIGLGEGAGANILARFAMAAPDRCMGLILIHCTASSAGVMEHFKDKASFFSKRNVFISWKLSSGVPSSAEQYLIIHKFGNPPSILFLLLPTSSALSLNNLFPSRPSHIACPLQRLVEVRSLVSLLQQLESAENKESLIKEFQDRLQSKINPRNLRKYVEAFLKRSDFSSKLESKLGVETLLVTGSKASHVNAVHTMHQACNKTKASLLKIDDVGDVLSETVSSLMLPDKFAQSLLLFCKGLGVLTSVPLTGVDRPRMGSASGKGGLVRQRTMSMEEYDTPNLRRFSFSSITPAN</sequence>
<dbReference type="OrthoDB" id="191979at2759"/>
<proteinExistence type="inferred from homology"/>
<evidence type="ECO:0008006" key="3">
    <source>
        <dbReference type="Google" id="ProtNLM"/>
    </source>
</evidence>
<dbReference type="InterPro" id="IPR004142">
    <property type="entry name" value="NDRG"/>
</dbReference>
<comment type="similarity">
    <text evidence="1">Belongs to the NDRG family.</text>
</comment>
<dbReference type="InterPro" id="IPR029058">
    <property type="entry name" value="AB_hydrolase_fold"/>
</dbReference>